<dbReference type="AlphaFoldDB" id="A0A9D1Z511"/>
<reference evidence="1" key="2">
    <citation type="submission" date="2021-04" db="EMBL/GenBank/DDBJ databases">
        <authorList>
            <person name="Gilroy R."/>
        </authorList>
    </citation>
    <scope>NUCLEOTIDE SEQUENCE</scope>
    <source>
        <strain evidence="1">CHK33-7979</strain>
    </source>
</reference>
<evidence type="ECO:0000313" key="1">
    <source>
        <dbReference type="EMBL" id="HIY73345.1"/>
    </source>
</evidence>
<accession>A0A9D1Z511</accession>
<dbReference type="EMBL" id="DXCX01000053">
    <property type="protein sequence ID" value="HIY73345.1"/>
    <property type="molecule type" value="Genomic_DNA"/>
</dbReference>
<proteinExistence type="predicted"/>
<sequence length="259" mass="28116">MGTTSQLILAVPPNEVTTAQPYGLTLAHVAYRVGGGPHLFRSNLPIPVRGGLMYIDDSGFDGRGTPDGFCQEVVRECSARGFGGVVCAFERSLPLLSAIVSQLGPMLARQNRSFYVSEPYGRHSGTGRVLISTALSGGSLRQRLAEAVERYGAGRVALAVERTAEDFFLPSPNGQGRPLSQSELTSKLEELSPSIFFSDELCARYFTYMNRQSGAHFVLFDDAGSIRKKLRLAEALGIRRALLFFPEVSDLLPELLAQA</sequence>
<comment type="caution">
    <text evidence="1">The sequence shown here is derived from an EMBL/GenBank/DDBJ whole genome shotgun (WGS) entry which is preliminary data.</text>
</comment>
<organism evidence="1 2">
    <name type="scientific">Candidatus Intestinimonas merdavium</name>
    <dbReference type="NCBI Taxonomy" id="2838622"/>
    <lineage>
        <taxon>Bacteria</taxon>
        <taxon>Bacillati</taxon>
        <taxon>Bacillota</taxon>
        <taxon>Clostridia</taxon>
        <taxon>Eubacteriales</taxon>
        <taxon>Intestinimonas</taxon>
    </lineage>
</organism>
<dbReference type="Gene3D" id="3.20.20.80">
    <property type="entry name" value="Glycosidases"/>
    <property type="match status" value="1"/>
</dbReference>
<protein>
    <submittedName>
        <fullName evidence="1">Uncharacterized protein</fullName>
    </submittedName>
</protein>
<name>A0A9D1Z511_9FIRM</name>
<gene>
    <name evidence="1" type="ORF">H9826_05145</name>
</gene>
<reference evidence="1" key="1">
    <citation type="journal article" date="2021" name="PeerJ">
        <title>Extensive microbial diversity within the chicken gut microbiome revealed by metagenomics and culture.</title>
        <authorList>
            <person name="Gilroy R."/>
            <person name="Ravi A."/>
            <person name="Getino M."/>
            <person name="Pursley I."/>
            <person name="Horton D.L."/>
            <person name="Alikhan N.F."/>
            <person name="Baker D."/>
            <person name="Gharbi K."/>
            <person name="Hall N."/>
            <person name="Watson M."/>
            <person name="Adriaenssens E.M."/>
            <person name="Foster-Nyarko E."/>
            <person name="Jarju S."/>
            <person name="Secka A."/>
            <person name="Antonio M."/>
            <person name="Oren A."/>
            <person name="Chaudhuri R.R."/>
            <person name="La Ragione R."/>
            <person name="Hildebrand F."/>
            <person name="Pallen M.J."/>
        </authorList>
    </citation>
    <scope>NUCLEOTIDE SEQUENCE</scope>
    <source>
        <strain evidence="1">CHK33-7979</strain>
    </source>
</reference>
<dbReference type="InterPro" id="IPR029070">
    <property type="entry name" value="Chitinase_insertion_sf"/>
</dbReference>
<evidence type="ECO:0000313" key="2">
    <source>
        <dbReference type="Proteomes" id="UP000886824"/>
    </source>
</evidence>
<dbReference type="Proteomes" id="UP000886824">
    <property type="component" value="Unassembled WGS sequence"/>
</dbReference>
<dbReference type="Gene3D" id="3.10.50.10">
    <property type="match status" value="1"/>
</dbReference>